<name>A0A841FHT5_9ACTN</name>
<evidence type="ECO:0000313" key="1">
    <source>
        <dbReference type="EMBL" id="MBB6035776.1"/>
    </source>
</evidence>
<protein>
    <submittedName>
        <fullName evidence="1">Uncharacterized protein</fullName>
    </submittedName>
</protein>
<dbReference type="EMBL" id="JACHGT010000007">
    <property type="protein sequence ID" value="MBB6035776.1"/>
    <property type="molecule type" value="Genomic_DNA"/>
</dbReference>
<gene>
    <name evidence="1" type="ORF">HNR73_003640</name>
</gene>
<dbReference type="Proteomes" id="UP000548476">
    <property type="component" value="Unassembled WGS sequence"/>
</dbReference>
<accession>A0A841FHT5</accession>
<reference evidence="1 2" key="1">
    <citation type="submission" date="2020-08" db="EMBL/GenBank/DDBJ databases">
        <title>Genomic Encyclopedia of Type Strains, Phase IV (KMG-IV): sequencing the most valuable type-strain genomes for metagenomic binning, comparative biology and taxonomic classification.</title>
        <authorList>
            <person name="Goeker M."/>
        </authorList>
    </citation>
    <scope>NUCLEOTIDE SEQUENCE [LARGE SCALE GENOMIC DNA]</scope>
    <source>
        <strain evidence="1 2">YIM 65646</strain>
    </source>
</reference>
<proteinExistence type="predicted"/>
<keyword evidence="2" id="KW-1185">Reference proteome</keyword>
<organism evidence="1 2">
    <name type="scientific">Phytomonospora endophytica</name>
    <dbReference type="NCBI Taxonomy" id="714109"/>
    <lineage>
        <taxon>Bacteria</taxon>
        <taxon>Bacillati</taxon>
        <taxon>Actinomycetota</taxon>
        <taxon>Actinomycetes</taxon>
        <taxon>Micromonosporales</taxon>
        <taxon>Micromonosporaceae</taxon>
        <taxon>Phytomonospora</taxon>
    </lineage>
</organism>
<evidence type="ECO:0000313" key="2">
    <source>
        <dbReference type="Proteomes" id="UP000548476"/>
    </source>
</evidence>
<sequence>MKKIAIRSTEAVRLTSAALTLYAEGCVIITPL</sequence>
<comment type="caution">
    <text evidence="1">The sequence shown here is derived from an EMBL/GenBank/DDBJ whole genome shotgun (WGS) entry which is preliminary data.</text>
</comment>
<dbReference type="AlphaFoldDB" id="A0A841FHT5"/>